<dbReference type="GO" id="GO:0000290">
    <property type="term" value="P:deadenylation-dependent decapping of nuclear-transcribed mRNA"/>
    <property type="evidence" value="ECO:0007669"/>
    <property type="project" value="InterPro"/>
</dbReference>
<gene>
    <name evidence="6" type="ORF">SEMRO_1516_G279110.1</name>
</gene>
<dbReference type="Gene3D" id="2.30.29.30">
    <property type="entry name" value="Pleckstrin-homology domain (PH domain)/Phosphotyrosine-binding domain (PTB)"/>
    <property type="match status" value="1"/>
</dbReference>
<dbReference type="GO" id="GO:0006397">
    <property type="term" value="P:mRNA processing"/>
    <property type="evidence" value="ECO:0007669"/>
    <property type="project" value="UniProtKB-KW"/>
</dbReference>
<dbReference type="PANTHER" id="PTHR16290">
    <property type="entry name" value="TRANSCRIPTION FACTOR SMIF DECAPPING ENZYME DCP1"/>
    <property type="match status" value="1"/>
</dbReference>
<evidence type="ECO:0000313" key="6">
    <source>
        <dbReference type="EMBL" id="CAB9524280.1"/>
    </source>
</evidence>
<dbReference type="InterPro" id="IPR010334">
    <property type="entry name" value="Dcp1"/>
</dbReference>
<dbReference type="Proteomes" id="UP001153069">
    <property type="component" value="Unassembled WGS sequence"/>
</dbReference>
<keyword evidence="4" id="KW-0507">mRNA processing</keyword>
<feature type="region of interest" description="Disordered" evidence="5">
    <location>
        <begin position="139"/>
        <end position="200"/>
    </location>
</feature>
<comment type="caution">
    <text evidence="6">The sequence shown here is derived from an EMBL/GenBank/DDBJ whole genome shotgun (WGS) entry which is preliminary data.</text>
</comment>
<dbReference type="GO" id="GO:0003729">
    <property type="term" value="F:mRNA binding"/>
    <property type="evidence" value="ECO:0007669"/>
    <property type="project" value="TreeGrafter"/>
</dbReference>
<protein>
    <submittedName>
        <fullName evidence="6">DCP1 decapping enzyme homolog b (Saccharomyces cerevisiae)</fullName>
    </submittedName>
</protein>
<evidence type="ECO:0000256" key="5">
    <source>
        <dbReference type="SAM" id="MobiDB-lite"/>
    </source>
</evidence>
<proteinExistence type="inferred from homology"/>
<accession>A0A9N8EPW0</accession>
<feature type="compositionally biased region" description="Low complexity" evidence="5">
    <location>
        <begin position="220"/>
        <end position="240"/>
    </location>
</feature>
<dbReference type="Pfam" id="PF06058">
    <property type="entry name" value="DCP1"/>
    <property type="match status" value="1"/>
</dbReference>
<evidence type="ECO:0000256" key="3">
    <source>
        <dbReference type="ARBA" id="ARBA00022490"/>
    </source>
</evidence>
<evidence type="ECO:0000256" key="4">
    <source>
        <dbReference type="ARBA" id="ARBA00022664"/>
    </source>
</evidence>
<dbReference type="SUPFAM" id="SSF50729">
    <property type="entry name" value="PH domain-like"/>
    <property type="match status" value="1"/>
</dbReference>
<feature type="compositionally biased region" description="Pro residues" evidence="5">
    <location>
        <begin position="143"/>
        <end position="160"/>
    </location>
</feature>
<dbReference type="OrthoDB" id="440673at2759"/>
<organism evidence="6 7">
    <name type="scientific">Seminavis robusta</name>
    <dbReference type="NCBI Taxonomy" id="568900"/>
    <lineage>
        <taxon>Eukaryota</taxon>
        <taxon>Sar</taxon>
        <taxon>Stramenopiles</taxon>
        <taxon>Ochrophyta</taxon>
        <taxon>Bacillariophyta</taxon>
        <taxon>Bacillariophyceae</taxon>
        <taxon>Bacillariophycidae</taxon>
        <taxon>Naviculales</taxon>
        <taxon>Naviculaceae</taxon>
        <taxon>Seminavis</taxon>
    </lineage>
</organism>
<dbReference type="GO" id="GO:0000932">
    <property type="term" value="C:P-body"/>
    <property type="evidence" value="ECO:0007669"/>
    <property type="project" value="TreeGrafter"/>
</dbReference>
<dbReference type="PANTHER" id="PTHR16290:SF0">
    <property type="entry name" value="DECAPPING PROTEIN 1, ISOFORM A"/>
    <property type="match status" value="1"/>
</dbReference>
<dbReference type="CDD" id="cd09804">
    <property type="entry name" value="Dcp1"/>
    <property type="match status" value="1"/>
</dbReference>
<feature type="compositionally biased region" description="Polar residues" evidence="5">
    <location>
        <begin position="185"/>
        <end position="200"/>
    </location>
</feature>
<comment type="similarity">
    <text evidence="2">Belongs to the DCP1 family.</text>
</comment>
<keyword evidence="7" id="KW-1185">Reference proteome</keyword>
<dbReference type="InterPro" id="IPR011993">
    <property type="entry name" value="PH-like_dom_sf"/>
</dbReference>
<feature type="region of interest" description="Disordered" evidence="5">
    <location>
        <begin position="215"/>
        <end position="242"/>
    </location>
</feature>
<evidence type="ECO:0000256" key="1">
    <source>
        <dbReference type="ARBA" id="ARBA00004496"/>
    </source>
</evidence>
<evidence type="ECO:0000313" key="7">
    <source>
        <dbReference type="Proteomes" id="UP001153069"/>
    </source>
</evidence>
<name>A0A9N8EPW0_9STRA</name>
<dbReference type="GO" id="GO:0031087">
    <property type="term" value="P:deadenylation-independent decapping of nuclear-transcribed mRNA"/>
    <property type="evidence" value="ECO:0007669"/>
    <property type="project" value="TreeGrafter"/>
</dbReference>
<keyword evidence="3" id="KW-0963">Cytoplasm</keyword>
<sequence length="293" mass="31900">MAAALTEDARKKANLRLLQRSIDANIQDIVGSATHVVLYEYIAPQGWEKSQVEGSLFLVASQQQQQQQPSYSLAILNRHSTENFKVAITERFQLQHKEPYLIFKQSPKVLGIWFHNGNERVVMASLLNQVIQNLQQRAMAAPPMTPPRPPPPQQQPPPPQQQQQPAAAPPGMAVTAGRPAAVSPMATTTTAPRSHASVDSPSQLIEPLMNSLFVAPPAPANSDSAAAGSDTSGSTTPTRSIPGVALDKKSLQLALLSLIQDERFIDLLHAQYLKVAHARASRNNNNNNNNNKK</sequence>
<reference evidence="6" key="1">
    <citation type="submission" date="2020-06" db="EMBL/GenBank/DDBJ databases">
        <authorList>
            <consortium name="Plant Systems Biology data submission"/>
        </authorList>
    </citation>
    <scope>NUCLEOTIDE SEQUENCE</scope>
    <source>
        <strain evidence="6">D6</strain>
    </source>
</reference>
<dbReference type="EMBL" id="CAICTM010001514">
    <property type="protein sequence ID" value="CAB9524280.1"/>
    <property type="molecule type" value="Genomic_DNA"/>
</dbReference>
<dbReference type="GO" id="GO:0008047">
    <property type="term" value="F:enzyme activator activity"/>
    <property type="evidence" value="ECO:0007669"/>
    <property type="project" value="InterPro"/>
</dbReference>
<comment type="subcellular location">
    <subcellularLocation>
        <location evidence="1">Cytoplasm</location>
    </subcellularLocation>
</comment>
<feature type="compositionally biased region" description="Low complexity" evidence="5">
    <location>
        <begin position="161"/>
        <end position="170"/>
    </location>
</feature>
<evidence type="ECO:0000256" key="2">
    <source>
        <dbReference type="ARBA" id="ARBA00008778"/>
    </source>
</evidence>
<dbReference type="AlphaFoldDB" id="A0A9N8EPW0"/>